<dbReference type="CDD" id="cd03216">
    <property type="entry name" value="ABC_Carb_Monos_I"/>
    <property type="match status" value="1"/>
</dbReference>
<evidence type="ECO:0000256" key="1">
    <source>
        <dbReference type="ARBA" id="ARBA00004202"/>
    </source>
</evidence>
<dbReference type="OrthoDB" id="3648693at2"/>
<comment type="caution">
    <text evidence="10">The sequence shown here is derived from an EMBL/GenBank/DDBJ whole genome shotgun (WGS) entry which is preliminary data.</text>
</comment>
<dbReference type="InterPro" id="IPR027417">
    <property type="entry name" value="P-loop_NTPase"/>
</dbReference>
<evidence type="ECO:0000256" key="7">
    <source>
        <dbReference type="ARBA" id="ARBA00022967"/>
    </source>
</evidence>
<protein>
    <submittedName>
        <fullName evidence="10">ABC transporter ATP-binding protein</fullName>
    </submittedName>
</protein>
<dbReference type="SUPFAM" id="SSF52540">
    <property type="entry name" value="P-loop containing nucleoside triphosphate hydrolases"/>
    <property type="match status" value="2"/>
</dbReference>
<dbReference type="FunFam" id="3.40.50.300:FF:000127">
    <property type="entry name" value="Ribose import ATP-binding protein RbsA"/>
    <property type="match status" value="1"/>
</dbReference>
<dbReference type="InterPro" id="IPR003439">
    <property type="entry name" value="ABC_transporter-like_ATP-bd"/>
</dbReference>
<dbReference type="RefSeq" id="WP_124843940.1">
    <property type="nucleotide sequence ID" value="NZ_RQZG01000005.1"/>
</dbReference>
<dbReference type="PANTHER" id="PTHR43790:SF4">
    <property type="entry name" value="GUANOSINE IMPORT ATP-BINDING PROTEIN NUPO"/>
    <property type="match status" value="1"/>
</dbReference>
<dbReference type="InterPro" id="IPR050107">
    <property type="entry name" value="ABC_carbohydrate_import_ATPase"/>
</dbReference>
<feature type="domain" description="ABC transporter" evidence="9">
    <location>
        <begin position="269"/>
        <end position="511"/>
    </location>
</feature>
<dbReference type="SMART" id="SM00382">
    <property type="entry name" value="AAA"/>
    <property type="match status" value="2"/>
</dbReference>
<accession>A0A3P1T8J0</accession>
<keyword evidence="7" id="KW-1278">Translocase</keyword>
<evidence type="ECO:0000256" key="6">
    <source>
        <dbReference type="ARBA" id="ARBA00022840"/>
    </source>
</evidence>
<keyword evidence="8" id="KW-0472">Membrane</keyword>
<name>A0A3P1T8J0_9ACTN</name>
<keyword evidence="6 10" id="KW-0067">ATP-binding</keyword>
<dbReference type="PANTHER" id="PTHR43790">
    <property type="entry name" value="CARBOHYDRATE TRANSPORT ATP-BINDING PROTEIN MG119-RELATED"/>
    <property type="match status" value="1"/>
</dbReference>
<evidence type="ECO:0000256" key="3">
    <source>
        <dbReference type="ARBA" id="ARBA00022475"/>
    </source>
</evidence>
<keyword evidence="3" id="KW-1003">Cell membrane</keyword>
<gene>
    <name evidence="10" type="ORF">EII34_06025</name>
</gene>
<dbReference type="CDD" id="cd03215">
    <property type="entry name" value="ABC_Carb_Monos_II"/>
    <property type="match status" value="1"/>
</dbReference>
<dbReference type="Proteomes" id="UP000280819">
    <property type="component" value="Unassembled WGS sequence"/>
</dbReference>
<keyword evidence="2" id="KW-0813">Transport</keyword>
<evidence type="ECO:0000259" key="9">
    <source>
        <dbReference type="PROSITE" id="PS50893"/>
    </source>
</evidence>
<evidence type="ECO:0000256" key="8">
    <source>
        <dbReference type="ARBA" id="ARBA00023136"/>
    </source>
</evidence>
<dbReference type="PROSITE" id="PS50893">
    <property type="entry name" value="ABC_TRANSPORTER_2"/>
    <property type="match status" value="2"/>
</dbReference>
<dbReference type="Pfam" id="PF00005">
    <property type="entry name" value="ABC_tran"/>
    <property type="match status" value="2"/>
</dbReference>
<dbReference type="Gene3D" id="3.40.50.300">
    <property type="entry name" value="P-loop containing nucleotide triphosphate hydrolases"/>
    <property type="match status" value="2"/>
</dbReference>
<reference evidence="10 11" key="1">
    <citation type="submission" date="2018-11" db="EMBL/GenBank/DDBJ databases">
        <title>Genomes From Bacteria Associated with the Canine Oral Cavity: a Test Case for Automated Genome-Based Taxonomic Assignment.</title>
        <authorList>
            <person name="Coil D.A."/>
            <person name="Jospin G."/>
            <person name="Darling A.E."/>
            <person name="Wallis C."/>
            <person name="Davis I.J."/>
            <person name="Harris S."/>
            <person name="Eisen J.A."/>
            <person name="Holcombe L.J."/>
            <person name="O'Flynn C."/>
        </authorList>
    </citation>
    <scope>NUCLEOTIDE SEQUENCE [LARGE SCALE GENOMIC DNA]</scope>
    <source>
        <strain evidence="10 11">OH887_COT-365</strain>
    </source>
</reference>
<dbReference type="AlphaFoldDB" id="A0A3P1T8J0"/>
<dbReference type="PROSITE" id="PS00211">
    <property type="entry name" value="ABC_TRANSPORTER_1"/>
    <property type="match status" value="1"/>
</dbReference>
<dbReference type="InterPro" id="IPR017871">
    <property type="entry name" value="ABC_transporter-like_CS"/>
</dbReference>
<keyword evidence="5" id="KW-0547">Nucleotide-binding</keyword>
<dbReference type="EMBL" id="RQZG01000005">
    <property type="protein sequence ID" value="RRD05762.1"/>
    <property type="molecule type" value="Genomic_DNA"/>
</dbReference>
<evidence type="ECO:0000256" key="4">
    <source>
        <dbReference type="ARBA" id="ARBA00022737"/>
    </source>
</evidence>
<dbReference type="GO" id="GO:0016887">
    <property type="term" value="F:ATP hydrolysis activity"/>
    <property type="evidence" value="ECO:0007669"/>
    <property type="project" value="InterPro"/>
</dbReference>
<evidence type="ECO:0000313" key="11">
    <source>
        <dbReference type="Proteomes" id="UP000280819"/>
    </source>
</evidence>
<sequence length="525" mass="56318">MLPPPDEGGSVTPTSPVLSLRGITKRFGTLTANEDISLDVVPGRIHCLLGENGAGKSTLMNILFGLLTPDEGEIRMGEQVLRLGDPGQAMQAGIGMVHQHFMLIPPFTVAENMVLGHEPGNHGLLDIRQARAKVKELSERYRLDVDPDALVADLPVGIQQRVEILKSLSLDARYLIFDEPTAVLTPQEIDELMTVMRALRDEGRAIVFITHKLREVREVADDITVIRRGRVVGQADPESSESDLAALMVGRSVELKVAKEEPEPGAERLNVKGLVVTSPSGAIAVDELDLAVRGGEIIVIAGVQGNGQSELAEALLGTVTPVSGTITLDGVDITHMTPARTLAAGLGYVPEDRHRDGFVGDFSIAQNLVLDNLAEFSRRGNLQLGRINDNAVARVEEFDIRTGSHTQPVKSLSGGNQQKVVLARELSRPLSLLLANQPTRGVDVGAIEFLHSRIVAERDKGTAVLIISTELDEVESLADRIAVMYRGRIVGLVPPETPRNVLGLMMAGIGYDDAVAAAAEEEAGA</sequence>
<proteinExistence type="predicted"/>
<evidence type="ECO:0000256" key="2">
    <source>
        <dbReference type="ARBA" id="ARBA00022448"/>
    </source>
</evidence>
<organism evidence="10 11">
    <name type="scientific">Arachnia propionica</name>
    <dbReference type="NCBI Taxonomy" id="1750"/>
    <lineage>
        <taxon>Bacteria</taxon>
        <taxon>Bacillati</taxon>
        <taxon>Actinomycetota</taxon>
        <taxon>Actinomycetes</taxon>
        <taxon>Propionibacteriales</taxon>
        <taxon>Propionibacteriaceae</taxon>
        <taxon>Arachnia</taxon>
    </lineage>
</organism>
<dbReference type="InterPro" id="IPR003593">
    <property type="entry name" value="AAA+_ATPase"/>
</dbReference>
<comment type="subcellular location">
    <subcellularLocation>
        <location evidence="1">Cell membrane</location>
        <topology evidence="1">Peripheral membrane protein</topology>
    </subcellularLocation>
</comment>
<feature type="domain" description="ABC transporter" evidence="9">
    <location>
        <begin position="18"/>
        <end position="253"/>
    </location>
</feature>
<dbReference type="GO" id="GO:0005886">
    <property type="term" value="C:plasma membrane"/>
    <property type="evidence" value="ECO:0007669"/>
    <property type="project" value="UniProtKB-SubCell"/>
</dbReference>
<evidence type="ECO:0000313" key="10">
    <source>
        <dbReference type="EMBL" id="RRD05762.1"/>
    </source>
</evidence>
<dbReference type="GO" id="GO:0005524">
    <property type="term" value="F:ATP binding"/>
    <property type="evidence" value="ECO:0007669"/>
    <property type="project" value="UniProtKB-KW"/>
</dbReference>
<keyword evidence="4" id="KW-0677">Repeat</keyword>
<evidence type="ECO:0000256" key="5">
    <source>
        <dbReference type="ARBA" id="ARBA00022741"/>
    </source>
</evidence>